<reference evidence="1" key="1">
    <citation type="submission" date="2018-05" db="EMBL/GenBank/DDBJ databases">
        <title>Draft genome of Mucuna pruriens seed.</title>
        <authorList>
            <person name="Nnadi N.E."/>
            <person name="Vos R."/>
            <person name="Hasami M.H."/>
            <person name="Devisetty U.K."/>
            <person name="Aguiy J.C."/>
        </authorList>
    </citation>
    <scope>NUCLEOTIDE SEQUENCE [LARGE SCALE GENOMIC DNA]</scope>
    <source>
        <strain evidence="1">JCA_2017</strain>
    </source>
</reference>
<proteinExistence type="predicted"/>
<evidence type="ECO:0000313" key="1">
    <source>
        <dbReference type="EMBL" id="RDX86353.1"/>
    </source>
</evidence>
<dbReference type="OrthoDB" id="1938712at2759"/>
<sequence>MLVSLKVESEVVVVDFCSLPSKCGVPLSIGLSDVASLEGQVVVYQDAKCDFWPKGYAFRSRCIIESFNLSHHLSKANVVANALIKKSLDLRDSILVCEVTLKSIKLGMLKVTSDLMEESRECYKLGLVITHEKRIGVKIRTDDVMRFYDNIHVLDVTKLRKLILQRGLSSGLSARLGAMRTYQNLREMFERPGLKEE</sequence>
<keyword evidence="2" id="KW-1185">Reference proteome</keyword>
<dbReference type="EMBL" id="QJKJ01006541">
    <property type="protein sequence ID" value="RDX86353.1"/>
    <property type="molecule type" value="Genomic_DNA"/>
</dbReference>
<feature type="non-terminal residue" evidence="1">
    <location>
        <position position="1"/>
    </location>
</feature>
<dbReference type="AlphaFoldDB" id="A0A371G7M2"/>
<accession>A0A371G7M2</accession>
<evidence type="ECO:0000313" key="2">
    <source>
        <dbReference type="Proteomes" id="UP000257109"/>
    </source>
</evidence>
<gene>
    <name evidence="1" type="ORF">CR513_32326</name>
</gene>
<organism evidence="1 2">
    <name type="scientific">Mucuna pruriens</name>
    <name type="common">Velvet bean</name>
    <name type="synonym">Dolichos pruriens</name>
    <dbReference type="NCBI Taxonomy" id="157652"/>
    <lineage>
        <taxon>Eukaryota</taxon>
        <taxon>Viridiplantae</taxon>
        <taxon>Streptophyta</taxon>
        <taxon>Embryophyta</taxon>
        <taxon>Tracheophyta</taxon>
        <taxon>Spermatophyta</taxon>
        <taxon>Magnoliopsida</taxon>
        <taxon>eudicotyledons</taxon>
        <taxon>Gunneridae</taxon>
        <taxon>Pentapetalae</taxon>
        <taxon>rosids</taxon>
        <taxon>fabids</taxon>
        <taxon>Fabales</taxon>
        <taxon>Fabaceae</taxon>
        <taxon>Papilionoideae</taxon>
        <taxon>50 kb inversion clade</taxon>
        <taxon>NPAAA clade</taxon>
        <taxon>indigoferoid/millettioid clade</taxon>
        <taxon>Phaseoleae</taxon>
        <taxon>Mucuna</taxon>
    </lineage>
</organism>
<feature type="non-terminal residue" evidence="1">
    <location>
        <position position="197"/>
    </location>
</feature>
<dbReference type="Proteomes" id="UP000257109">
    <property type="component" value="Unassembled WGS sequence"/>
</dbReference>
<name>A0A371G7M2_MUCPR</name>
<protein>
    <submittedName>
        <fullName evidence="1">Uncharacterized protein</fullName>
    </submittedName>
</protein>
<comment type="caution">
    <text evidence="1">The sequence shown here is derived from an EMBL/GenBank/DDBJ whole genome shotgun (WGS) entry which is preliminary data.</text>
</comment>